<dbReference type="InterPro" id="IPR003661">
    <property type="entry name" value="HisK_dim/P_dom"/>
</dbReference>
<evidence type="ECO:0000256" key="10">
    <source>
        <dbReference type="SAM" id="Phobius"/>
    </source>
</evidence>
<dbReference type="InterPro" id="IPR013727">
    <property type="entry name" value="2CSK_N"/>
</dbReference>
<evidence type="ECO:0000256" key="5">
    <source>
        <dbReference type="ARBA" id="ARBA00022679"/>
    </source>
</evidence>
<keyword evidence="8 10" id="KW-1133">Transmembrane helix</keyword>
<dbReference type="Pfam" id="PF02518">
    <property type="entry name" value="HATPase_c"/>
    <property type="match status" value="1"/>
</dbReference>
<dbReference type="PROSITE" id="PS50885">
    <property type="entry name" value="HAMP"/>
    <property type="match status" value="1"/>
</dbReference>
<proteinExistence type="predicted"/>
<dbReference type="InterPro" id="IPR005467">
    <property type="entry name" value="His_kinase_dom"/>
</dbReference>
<dbReference type="SUPFAM" id="SSF55874">
    <property type="entry name" value="ATPase domain of HSP90 chaperone/DNA topoisomerase II/histidine kinase"/>
    <property type="match status" value="1"/>
</dbReference>
<dbReference type="SMART" id="SM00388">
    <property type="entry name" value="HisKA"/>
    <property type="match status" value="1"/>
</dbReference>
<organism evidence="13 14">
    <name type="scientific">Ramlibacter humi</name>
    <dbReference type="NCBI Taxonomy" id="2530451"/>
    <lineage>
        <taxon>Bacteria</taxon>
        <taxon>Pseudomonadati</taxon>
        <taxon>Pseudomonadota</taxon>
        <taxon>Betaproteobacteria</taxon>
        <taxon>Burkholderiales</taxon>
        <taxon>Comamonadaceae</taxon>
        <taxon>Ramlibacter</taxon>
    </lineage>
</organism>
<dbReference type="RefSeq" id="WP_135250926.1">
    <property type="nucleotide sequence ID" value="NZ_SMLK01000006.1"/>
</dbReference>
<dbReference type="InterPro" id="IPR003594">
    <property type="entry name" value="HATPase_dom"/>
</dbReference>
<evidence type="ECO:0000256" key="4">
    <source>
        <dbReference type="ARBA" id="ARBA00022553"/>
    </source>
</evidence>
<dbReference type="CDD" id="cd00082">
    <property type="entry name" value="HisKA"/>
    <property type="match status" value="1"/>
</dbReference>
<sequence>MADGLRPLSSRLLRQVLVPLALTWLAGTLVAAGIAYYFAQKAFDRSLLDDAHLLATNVQLRGDKLELALSPREVNRVLFDQVETMYYSVTAADGTLVAGLRDLHVPPAEGSAPQRFADVRLNGMSLRGVSLHRETPVPFDVMVAETTKGRNAALERLVWFSIVPQMLLLVALAIWLRRAIRHELQPLAHLQDGLERRSANDLAPVDVQASSRDVATLATALNQLLGRLDSSVRSQREFAGNVAHELRTPLAGIRALADYGLSQSDPHAWREQLERIAASQARASRLVDQLLELALAQEAEAGLRLEPVALDELVRDAVLRFLPRADAAGVDLGAVGIDAPCRVRTDATLVDGILNNLLDNALRYGAPSPGQQAAVTVSVERRDGDVVLAVQDNGPGLPGEQQAQLVQRGAQGQTGQLLGQGAGFGLALVSQYAQLLDARMVLGSGPEGRGWRCAIHFHAGG</sequence>
<reference evidence="13 14" key="1">
    <citation type="submission" date="2019-03" db="EMBL/GenBank/DDBJ databases">
        <title>Ramlibacter sp. 18x22-1, whole genome shotgun sequence.</title>
        <authorList>
            <person name="Zhang X."/>
            <person name="Feng G."/>
            <person name="Zhu H."/>
        </authorList>
    </citation>
    <scope>NUCLEOTIDE SEQUENCE [LARGE SCALE GENOMIC DNA]</scope>
    <source>
        <strain evidence="13 14">18x22-1</strain>
    </source>
</reference>
<dbReference type="Gene3D" id="6.10.340.10">
    <property type="match status" value="1"/>
</dbReference>
<evidence type="ECO:0000259" key="12">
    <source>
        <dbReference type="PROSITE" id="PS50885"/>
    </source>
</evidence>
<comment type="subcellular location">
    <subcellularLocation>
        <location evidence="2">Membrane</location>
    </subcellularLocation>
</comment>
<dbReference type="InterPro" id="IPR050428">
    <property type="entry name" value="TCS_sensor_his_kinase"/>
</dbReference>
<evidence type="ECO:0000256" key="7">
    <source>
        <dbReference type="ARBA" id="ARBA00022777"/>
    </source>
</evidence>
<dbReference type="InterPro" id="IPR003660">
    <property type="entry name" value="HAMP_dom"/>
</dbReference>
<dbReference type="InterPro" id="IPR036097">
    <property type="entry name" value="HisK_dim/P_sf"/>
</dbReference>
<evidence type="ECO:0000256" key="9">
    <source>
        <dbReference type="ARBA" id="ARBA00023012"/>
    </source>
</evidence>
<keyword evidence="14" id="KW-1185">Reference proteome</keyword>
<dbReference type="EMBL" id="SMLK01000006">
    <property type="protein sequence ID" value="TFY98236.1"/>
    <property type="molecule type" value="Genomic_DNA"/>
</dbReference>
<dbReference type="PANTHER" id="PTHR45436">
    <property type="entry name" value="SENSOR HISTIDINE KINASE YKOH"/>
    <property type="match status" value="1"/>
</dbReference>
<evidence type="ECO:0000256" key="8">
    <source>
        <dbReference type="ARBA" id="ARBA00022989"/>
    </source>
</evidence>
<dbReference type="InterPro" id="IPR036890">
    <property type="entry name" value="HATPase_C_sf"/>
</dbReference>
<keyword evidence="5" id="KW-0808">Transferase</keyword>
<dbReference type="AlphaFoldDB" id="A0A4Z0BFX9"/>
<evidence type="ECO:0000259" key="11">
    <source>
        <dbReference type="PROSITE" id="PS50109"/>
    </source>
</evidence>
<name>A0A4Z0BFX9_9BURK</name>
<comment type="catalytic activity">
    <reaction evidence="1">
        <text>ATP + protein L-histidine = ADP + protein N-phospho-L-histidine.</text>
        <dbReference type="EC" id="2.7.13.3"/>
    </reaction>
</comment>
<evidence type="ECO:0000256" key="2">
    <source>
        <dbReference type="ARBA" id="ARBA00004370"/>
    </source>
</evidence>
<keyword evidence="7 13" id="KW-0418">Kinase</keyword>
<accession>A0A4Z0BFX9</accession>
<comment type="caution">
    <text evidence="13">The sequence shown here is derived from an EMBL/GenBank/DDBJ whole genome shotgun (WGS) entry which is preliminary data.</text>
</comment>
<dbReference type="PANTHER" id="PTHR45436:SF1">
    <property type="entry name" value="SENSOR PROTEIN QSEC"/>
    <property type="match status" value="1"/>
</dbReference>
<dbReference type="PROSITE" id="PS50109">
    <property type="entry name" value="HIS_KIN"/>
    <property type="match status" value="1"/>
</dbReference>
<dbReference type="EC" id="2.7.13.3" evidence="3"/>
<dbReference type="GO" id="GO:0000155">
    <property type="term" value="F:phosphorelay sensor kinase activity"/>
    <property type="evidence" value="ECO:0007669"/>
    <property type="project" value="InterPro"/>
</dbReference>
<keyword evidence="10" id="KW-0472">Membrane</keyword>
<dbReference type="GO" id="GO:0005886">
    <property type="term" value="C:plasma membrane"/>
    <property type="evidence" value="ECO:0007669"/>
    <property type="project" value="TreeGrafter"/>
</dbReference>
<evidence type="ECO:0000256" key="1">
    <source>
        <dbReference type="ARBA" id="ARBA00000085"/>
    </source>
</evidence>
<dbReference type="SMART" id="SM00387">
    <property type="entry name" value="HATPase_c"/>
    <property type="match status" value="1"/>
</dbReference>
<dbReference type="Gene3D" id="3.30.565.10">
    <property type="entry name" value="Histidine kinase-like ATPase, C-terminal domain"/>
    <property type="match status" value="1"/>
</dbReference>
<keyword evidence="4" id="KW-0597">Phosphoprotein</keyword>
<dbReference type="Pfam" id="PF08521">
    <property type="entry name" value="2CSK_N"/>
    <property type="match status" value="1"/>
</dbReference>
<dbReference type="Proteomes" id="UP000297839">
    <property type="component" value="Unassembled WGS sequence"/>
</dbReference>
<dbReference type="OrthoDB" id="8554694at2"/>
<evidence type="ECO:0000256" key="6">
    <source>
        <dbReference type="ARBA" id="ARBA00022692"/>
    </source>
</evidence>
<gene>
    <name evidence="13" type="ORF">EZ216_16710</name>
</gene>
<evidence type="ECO:0000256" key="3">
    <source>
        <dbReference type="ARBA" id="ARBA00012438"/>
    </source>
</evidence>
<feature type="domain" description="HAMP" evidence="12">
    <location>
        <begin position="181"/>
        <end position="233"/>
    </location>
</feature>
<keyword evidence="9" id="KW-0902">Two-component regulatory system</keyword>
<dbReference type="Gene3D" id="1.10.287.130">
    <property type="match status" value="1"/>
</dbReference>
<dbReference type="SUPFAM" id="SSF47384">
    <property type="entry name" value="Homodimeric domain of signal transducing histidine kinase"/>
    <property type="match status" value="1"/>
</dbReference>
<feature type="transmembrane region" description="Helical" evidence="10">
    <location>
        <begin position="157"/>
        <end position="176"/>
    </location>
</feature>
<feature type="domain" description="Histidine kinase" evidence="11">
    <location>
        <begin position="241"/>
        <end position="461"/>
    </location>
</feature>
<dbReference type="Pfam" id="PF00512">
    <property type="entry name" value="HisKA"/>
    <property type="match status" value="1"/>
</dbReference>
<evidence type="ECO:0000313" key="14">
    <source>
        <dbReference type="Proteomes" id="UP000297839"/>
    </source>
</evidence>
<feature type="transmembrane region" description="Helical" evidence="10">
    <location>
        <begin position="16"/>
        <end position="39"/>
    </location>
</feature>
<keyword evidence="6 10" id="KW-0812">Transmembrane</keyword>
<protein>
    <recommendedName>
        <fullName evidence="3">histidine kinase</fullName>
        <ecNumber evidence="3">2.7.13.3</ecNumber>
    </recommendedName>
</protein>
<evidence type="ECO:0000313" key="13">
    <source>
        <dbReference type="EMBL" id="TFY98236.1"/>
    </source>
</evidence>